<dbReference type="OrthoDB" id="5298744at2"/>
<accession>A0A1G8RWB0</accession>
<protein>
    <submittedName>
        <fullName evidence="1">Uncharacterized protein</fullName>
    </submittedName>
</protein>
<evidence type="ECO:0000313" key="1">
    <source>
        <dbReference type="EMBL" id="SDJ21223.1"/>
    </source>
</evidence>
<keyword evidence="2" id="KW-1185">Reference proteome</keyword>
<dbReference type="EMBL" id="FNCO01000023">
    <property type="protein sequence ID" value="SDJ21223.1"/>
    <property type="molecule type" value="Genomic_DNA"/>
</dbReference>
<evidence type="ECO:0000313" key="2">
    <source>
        <dbReference type="Proteomes" id="UP000182894"/>
    </source>
</evidence>
<dbReference type="AlphaFoldDB" id="A0A1G8RWB0"/>
<organism evidence="1 2">
    <name type="scientific">Pseudomonas abietaniphila</name>
    <dbReference type="NCBI Taxonomy" id="89065"/>
    <lineage>
        <taxon>Bacteria</taxon>
        <taxon>Pseudomonadati</taxon>
        <taxon>Pseudomonadota</taxon>
        <taxon>Gammaproteobacteria</taxon>
        <taxon>Pseudomonadales</taxon>
        <taxon>Pseudomonadaceae</taxon>
        <taxon>Pseudomonas</taxon>
    </lineage>
</organism>
<proteinExistence type="predicted"/>
<dbReference type="Proteomes" id="UP000182894">
    <property type="component" value="Unassembled WGS sequence"/>
</dbReference>
<sequence length="313" mass="34163">MHFDATIVSTQLTALNIPVPLPTILGEIYDIEGEVFTSSIDSASSGDPVAAAYLRGILFNVLPAVSPRLKAAKFDNPTLPVLIRIGKTEGPKFSKVLKSWVEAGCPADEHGQYLETVYKRAQVECNTSPISGDHQVHACSVMEQDESDAGERSDESADRPYINRHVYGARVAVCFSADLTRNQSHTIRIEAAESSGERSYNWKDKVGIQLSPRELPGVLATLLQLQTRFDGKGHGAQNEKWFTLENQKGKVFLTVNARGQNGRSLPIGPGDCFEVVTLLMGQMLRNSPFLTSESLLSLVKRTASMSNEPGSTQ</sequence>
<dbReference type="RefSeq" id="WP_074758660.1">
    <property type="nucleotide sequence ID" value="NZ_FNCO01000023.1"/>
</dbReference>
<gene>
    <name evidence="1" type="ORF">SAMN05216605_12377</name>
</gene>
<name>A0A1G8RWB0_9PSED</name>
<reference evidence="2" key="1">
    <citation type="submission" date="2016-10" db="EMBL/GenBank/DDBJ databases">
        <authorList>
            <person name="Varghese N."/>
            <person name="Submissions S."/>
        </authorList>
    </citation>
    <scope>NUCLEOTIDE SEQUENCE [LARGE SCALE GENOMIC DNA]</scope>
    <source>
        <strain evidence="2">ATCC 700689</strain>
    </source>
</reference>